<evidence type="ECO:0000256" key="2">
    <source>
        <dbReference type="ARBA" id="ARBA00022737"/>
    </source>
</evidence>
<name>A0A8T2SD52_CERRI</name>
<dbReference type="OrthoDB" id="410307at2759"/>
<reference evidence="9" key="1">
    <citation type="submission" date="2021-08" db="EMBL/GenBank/DDBJ databases">
        <title>WGS assembly of Ceratopteris richardii.</title>
        <authorList>
            <person name="Marchant D.B."/>
            <person name="Chen G."/>
            <person name="Jenkins J."/>
            <person name="Shu S."/>
            <person name="Leebens-Mack J."/>
            <person name="Grimwood J."/>
            <person name="Schmutz J."/>
            <person name="Soltis P."/>
            <person name="Soltis D."/>
            <person name="Chen Z.-H."/>
        </authorList>
    </citation>
    <scope>NUCLEOTIDE SEQUENCE</scope>
    <source>
        <strain evidence="9">Whitten #5841</strain>
        <tissue evidence="9">Leaf</tissue>
    </source>
</reference>
<keyword evidence="4 6" id="KW-0862">Zinc</keyword>
<dbReference type="Pfam" id="PF00013">
    <property type="entry name" value="KH_1"/>
    <property type="match status" value="1"/>
</dbReference>
<dbReference type="AlphaFoldDB" id="A0A8T2SD52"/>
<dbReference type="OMA" id="AHGEMEI"/>
<dbReference type="SMART" id="SM00322">
    <property type="entry name" value="KH"/>
    <property type="match status" value="1"/>
</dbReference>
<keyword evidence="3 6" id="KW-0863">Zinc-finger</keyword>
<protein>
    <recommendedName>
        <fullName evidence="8">C3H1-type domain-containing protein</fullName>
    </recommendedName>
</protein>
<feature type="zinc finger region" description="C3H1-type" evidence="6">
    <location>
        <begin position="134"/>
        <end position="162"/>
    </location>
</feature>
<dbReference type="FunFam" id="4.10.1000.10:FF:000003">
    <property type="entry name" value="Zinc finger CCCH domain-containing protein"/>
    <property type="match status" value="2"/>
</dbReference>
<evidence type="ECO:0000313" key="10">
    <source>
        <dbReference type="Proteomes" id="UP000825935"/>
    </source>
</evidence>
<dbReference type="Proteomes" id="UP000825935">
    <property type="component" value="Chromosome 21"/>
</dbReference>
<dbReference type="Pfam" id="PF00642">
    <property type="entry name" value="zf-CCCH"/>
    <property type="match status" value="2"/>
</dbReference>
<dbReference type="Gene3D" id="4.10.1000.10">
    <property type="entry name" value="Zinc finger, CCCH-type"/>
    <property type="match status" value="2"/>
</dbReference>
<comment type="caution">
    <text evidence="9">The sequence shown here is derived from an EMBL/GenBank/DDBJ whole genome shotgun (WGS) entry which is preliminary data.</text>
</comment>
<feature type="region of interest" description="Disordered" evidence="7">
    <location>
        <begin position="1"/>
        <end position="28"/>
    </location>
</feature>
<accession>A0A8T2SD52</accession>
<dbReference type="PROSITE" id="PS50084">
    <property type="entry name" value="KH_TYPE_1"/>
    <property type="match status" value="1"/>
</dbReference>
<evidence type="ECO:0000256" key="3">
    <source>
        <dbReference type="ARBA" id="ARBA00022771"/>
    </source>
</evidence>
<evidence type="ECO:0000256" key="4">
    <source>
        <dbReference type="ARBA" id="ARBA00022833"/>
    </source>
</evidence>
<proteinExistence type="predicted"/>
<dbReference type="SMART" id="SM00356">
    <property type="entry name" value="ZnF_C3H1"/>
    <property type="match status" value="3"/>
</dbReference>
<dbReference type="InterPro" id="IPR036612">
    <property type="entry name" value="KH_dom_type_1_sf"/>
</dbReference>
<evidence type="ECO:0000256" key="1">
    <source>
        <dbReference type="ARBA" id="ARBA00022723"/>
    </source>
</evidence>
<feature type="zinc finger region" description="C3H1-type" evidence="6">
    <location>
        <begin position="297"/>
        <end position="324"/>
    </location>
</feature>
<dbReference type="GO" id="GO:0010468">
    <property type="term" value="P:regulation of gene expression"/>
    <property type="evidence" value="ECO:0007669"/>
    <property type="project" value="UniProtKB-ARBA"/>
</dbReference>
<dbReference type="GO" id="GO:0008270">
    <property type="term" value="F:zinc ion binding"/>
    <property type="evidence" value="ECO:0007669"/>
    <property type="project" value="UniProtKB-KW"/>
</dbReference>
<keyword evidence="10" id="KW-1185">Reference proteome</keyword>
<evidence type="ECO:0000256" key="6">
    <source>
        <dbReference type="PROSITE-ProRule" id="PRU00723"/>
    </source>
</evidence>
<dbReference type="InterPro" id="IPR004087">
    <property type="entry name" value="KH_dom"/>
</dbReference>
<keyword evidence="2" id="KW-0677">Repeat</keyword>
<dbReference type="GO" id="GO:0003729">
    <property type="term" value="F:mRNA binding"/>
    <property type="evidence" value="ECO:0007669"/>
    <property type="project" value="InterPro"/>
</dbReference>
<keyword evidence="5" id="KW-0694">RNA-binding</keyword>
<evidence type="ECO:0000313" key="9">
    <source>
        <dbReference type="EMBL" id="KAH7315543.1"/>
    </source>
</evidence>
<feature type="domain" description="C3H1-type" evidence="8">
    <location>
        <begin position="56"/>
        <end position="84"/>
    </location>
</feature>
<dbReference type="InterPro" id="IPR004088">
    <property type="entry name" value="KH_dom_type_1"/>
</dbReference>
<evidence type="ECO:0000256" key="5">
    <source>
        <dbReference type="PROSITE-ProRule" id="PRU00117"/>
    </source>
</evidence>
<dbReference type="InterPro" id="IPR000571">
    <property type="entry name" value="Znf_CCCH"/>
</dbReference>
<evidence type="ECO:0000256" key="7">
    <source>
        <dbReference type="SAM" id="MobiDB-lite"/>
    </source>
</evidence>
<keyword evidence="1 6" id="KW-0479">Metal-binding</keyword>
<dbReference type="Gene3D" id="3.30.1370.10">
    <property type="entry name" value="K Homology domain, type 1"/>
    <property type="match status" value="1"/>
</dbReference>
<dbReference type="Pfam" id="PF14608">
    <property type="entry name" value="zf-CCCH_2"/>
    <property type="match status" value="1"/>
</dbReference>
<dbReference type="InterPro" id="IPR045877">
    <property type="entry name" value="ZFP36-like"/>
</dbReference>
<feature type="domain" description="C3H1-type" evidence="8">
    <location>
        <begin position="297"/>
        <end position="324"/>
    </location>
</feature>
<gene>
    <name evidence="9" type="ORF">KP509_21G054400</name>
</gene>
<dbReference type="PANTHER" id="PTHR12547">
    <property type="entry name" value="CCCH ZINC FINGER/TIS11-RELATED"/>
    <property type="match status" value="1"/>
</dbReference>
<dbReference type="GO" id="GO:0051252">
    <property type="term" value="P:regulation of RNA metabolic process"/>
    <property type="evidence" value="ECO:0007669"/>
    <property type="project" value="UniProtKB-ARBA"/>
</dbReference>
<sequence length="332" mass="35435">MESLLPPSKRSRPEFAANGSGLSSSFPVHVPAGDNRRFLHSDGLYSEKESLGTSVGSKSRACLKFFSTSGCPYGEGCHFSHYVPGGLAAAGLPQASSMTGSGIGLRKEPPPKSGLPMASMMPTHTREQGHTPLGYKSRLCTNFDTPEGCRFGSKCHFAHGEQELRHQRSDVNVRGPDKFQSLMAGPFDDKLAYSRQREPTPPGIAAAASFGAISTAKVCIDASLAGIIIGKGGVNAKAISRASGAKIFIRDHESDSALKNVEMEGSLDQIKLASSMVRELLANKEVLPSKPGLAPQTYKSKLCENFPKGTCTYGDRCHFAHSQSELQHPLPS</sequence>
<dbReference type="SUPFAM" id="SSF54791">
    <property type="entry name" value="Eukaryotic type KH-domain (KH-domain type I)"/>
    <property type="match status" value="1"/>
</dbReference>
<dbReference type="SUPFAM" id="SSF90229">
    <property type="entry name" value="CCCH zinc finger"/>
    <property type="match status" value="3"/>
</dbReference>
<dbReference type="PROSITE" id="PS50103">
    <property type="entry name" value="ZF_C3H1"/>
    <property type="match status" value="3"/>
</dbReference>
<evidence type="ECO:0000259" key="8">
    <source>
        <dbReference type="PROSITE" id="PS50103"/>
    </source>
</evidence>
<dbReference type="EMBL" id="CM035426">
    <property type="protein sequence ID" value="KAH7315543.1"/>
    <property type="molecule type" value="Genomic_DNA"/>
</dbReference>
<feature type="domain" description="C3H1-type" evidence="8">
    <location>
        <begin position="134"/>
        <end position="162"/>
    </location>
</feature>
<dbReference type="PANTHER" id="PTHR12547:SF184">
    <property type="entry name" value="CCCH-TYPE ZN-FINGER PROTEIN"/>
    <property type="match status" value="1"/>
</dbReference>
<dbReference type="InterPro" id="IPR036855">
    <property type="entry name" value="Znf_CCCH_sf"/>
</dbReference>
<feature type="zinc finger region" description="C3H1-type" evidence="6">
    <location>
        <begin position="56"/>
        <end position="84"/>
    </location>
</feature>
<organism evidence="9 10">
    <name type="scientific">Ceratopteris richardii</name>
    <name type="common">Triangle waterfern</name>
    <dbReference type="NCBI Taxonomy" id="49495"/>
    <lineage>
        <taxon>Eukaryota</taxon>
        <taxon>Viridiplantae</taxon>
        <taxon>Streptophyta</taxon>
        <taxon>Embryophyta</taxon>
        <taxon>Tracheophyta</taxon>
        <taxon>Polypodiopsida</taxon>
        <taxon>Polypodiidae</taxon>
        <taxon>Polypodiales</taxon>
        <taxon>Pteridineae</taxon>
        <taxon>Pteridaceae</taxon>
        <taxon>Parkerioideae</taxon>
        <taxon>Ceratopteris</taxon>
    </lineage>
</organism>